<comment type="caution">
    <text evidence="1">The sequence shown here is derived from an EMBL/GenBank/DDBJ whole genome shotgun (WGS) entry which is preliminary data.</text>
</comment>
<name>A0ABD0R1C3_CIRMR</name>
<dbReference type="EMBL" id="JAMKFB020000005">
    <property type="protein sequence ID" value="KAL0192304.1"/>
    <property type="molecule type" value="Genomic_DNA"/>
</dbReference>
<dbReference type="Gene3D" id="2.60.40.3210">
    <property type="entry name" value="Zona pellucida, ZP-N domain"/>
    <property type="match status" value="1"/>
</dbReference>
<keyword evidence="2" id="KW-1185">Reference proteome</keyword>
<dbReference type="Proteomes" id="UP001529510">
    <property type="component" value="Unassembled WGS sequence"/>
</dbReference>
<evidence type="ECO:0000313" key="2">
    <source>
        <dbReference type="Proteomes" id="UP001529510"/>
    </source>
</evidence>
<dbReference type="AlphaFoldDB" id="A0ABD0R1C3"/>
<reference evidence="1 2" key="1">
    <citation type="submission" date="2024-05" db="EMBL/GenBank/DDBJ databases">
        <title>Genome sequencing and assembly of Indian major carp, Cirrhinus mrigala (Hamilton, 1822).</title>
        <authorList>
            <person name="Mohindra V."/>
            <person name="Chowdhury L.M."/>
            <person name="Lal K."/>
            <person name="Jena J.K."/>
        </authorList>
    </citation>
    <scope>NUCLEOTIDE SEQUENCE [LARGE SCALE GENOMIC DNA]</scope>
    <source>
        <strain evidence="1">CM1030</strain>
        <tissue evidence="1">Blood</tissue>
    </source>
</reference>
<evidence type="ECO:0000313" key="1">
    <source>
        <dbReference type="EMBL" id="KAL0192304.1"/>
    </source>
</evidence>
<sequence>PRLDLFQKLDPSRALLGNCPPSFTVSDDTLLFYVLLRDCGFLKQVTADRVTYSSMLIYDRRPELPFISRSVQPQHGIHDGEMGLCFHSVFELVLRRTVSKTTEFSAVEEDENEGPVTFSLELMNS</sequence>
<proteinExistence type="predicted"/>
<gene>
    <name evidence="1" type="ORF">M9458_010600</name>
</gene>
<protein>
    <submittedName>
        <fullName evidence="1">Uncharacterized protein</fullName>
    </submittedName>
</protein>
<feature type="non-terminal residue" evidence="1">
    <location>
        <position position="1"/>
    </location>
</feature>
<organism evidence="1 2">
    <name type="scientific">Cirrhinus mrigala</name>
    <name type="common">Mrigala</name>
    <dbReference type="NCBI Taxonomy" id="683832"/>
    <lineage>
        <taxon>Eukaryota</taxon>
        <taxon>Metazoa</taxon>
        <taxon>Chordata</taxon>
        <taxon>Craniata</taxon>
        <taxon>Vertebrata</taxon>
        <taxon>Euteleostomi</taxon>
        <taxon>Actinopterygii</taxon>
        <taxon>Neopterygii</taxon>
        <taxon>Teleostei</taxon>
        <taxon>Ostariophysi</taxon>
        <taxon>Cypriniformes</taxon>
        <taxon>Cyprinidae</taxon>
        <taxon>Labeoninae</taxon>
        <taxon>Labeonini</taxon>
        <taxon>Cirrhinus</taxon>
    </lineage>
</organism>
<accession>A0ABD0R1C3</accession>